<dbReference type="OrthoDB" id="17296at2157"/>
<dbReference type="PANTHER" id="PTHR37460:SF1">
    <property type="entry name" value="ENDONUCLEASE III"/>
    <property type="match status" value="1"/>
</dbReference>
<dbReference type="RefSeq" id="WP_013905351.1">
    <property type="nucleotide sequence ID" value="NC_015680.1"/>
</dbReference>
<dbReference type="KEGG" id="pya:PYCH_06060"/>
<evidence type="ECO:0000313" key="3">
    <source>
        <dbReference type="Proteomes" id="UP000008386"/>
    </source>
</evidence>
<dbReference type="InterPro" id="IPR002837">
    <property type="entry name" value="DUF123"/>
</dbReference>
<dbReference type="Proteomes" id="UP000008386">
    <property type="component" value="Chromosome"/>
</dbReference>
<dbReference type="GeneID" id="10837182"/>
<dbReference type="CDD" id="cd10441">
    <property type="entry name" value="GIY-YIG_COG1833"/>
    <property type="match status" value="1"/>
</dbReference>
<dbReference type="HOGENOM" id="CLU_115699_1_0_2"/>
<dbReference type="PANTHER" id="PTHR37460">
    <property type="entry name" value="ENDONUCLEASE III"/>
    <property type="match status" value="1"/>
</dbReference>
<gene>
    <name evidence="2" type="ordered locus">PYCH_06060</name>
</gene>
<name>F8AI67_PYRYC</name>
<dbReference type="AlphaFoldDB" id="F8AI67"/>
<accession>F8AI67</accession>
<protein>
    <recommendedName>
        <fullName evidence="1">GIY-YIG domain-containing protein</fullName>
    </recommendedName>
</protein>
<dbReference type="Pfam" id="PF01986">
    <property type="entry name" value="DUF123"/>
    <property type="match status" value="1"/>
</dbReference>
<dbReference type="EMBL" id="CP002779">
    <property type="protein sequence ID" value="AEH24294.1"/>
    <property type="molecule type" value="Genomic_DNA"/>
</dbReference>
<dbReference type="eggNOG" id="arCOG00463">
    <property type="taxonomic scope" value="Archaea"/>
</dbReference>
<dbReference type="InterPro" id="IPR000305">
    <property type="entry name" value="GIY-YIG_endonuc"/>
</dbReference>
<sequence>MKGGYFLILFLPEDFHVKTKGRNFFLRAGYYVYVGSAMNSLEGRIARHFRKEKRPHWHIDYLLMQAELLRAYLVPSEKRIEEELSRGVAEFGEPVPGFGASDVSVGTNLYRFDEPPDEKIKEILRRLGLKWMVVEKI</sequence>
<evidence type="ECO:0000259" key="1">
    <source>
        <dbReference type="SMART" id="SM00465"/>
    </source>
</evidence>
<reference evidence="2 3" key="1">
    <citation type="journal article" date="2011" name="J. Bacteriol.">
        <title>Complete genome sequence of the obligate piezophilic hyperthermophilic archaeon Pyrococcus yayanosii CH1.</title>
        <authorList>
            <person name="Jun X."/>
            <person name="Lupeng L."/>
            <person name="Minjuan X."/>
            <person name="Oger P."/>
            <person name="Fengping W."/>
            <person name="Jebbar M."/>
            <person name="Xiang X."/>
        </authorList>
    </citation>
    <scope>NUCLEOTIDE SEQUENCE [LARGE SCALE GENOMIC DNA]</scope>
    <source>
        <strain evidence="3">CH1 / JCM 16557</strain>
    </source>
</reference>
<evidence type="ECO:0000313" key="2">
    <source>
        <dbReference type="EMBL" id="AEH24294.1"/>
    </source>
</evidence>
<dbReference type="SMART" id="SM00465">
    <property type="entry name" value="GIYc"/>
    <property type="match status" value="1"/>
</dbReference>
<keyword evidence="3" id="KW-1185">Reference proteome</keyword>
<feature type="domain" description="GIY-YIG" evidence="1">
    <location>
        <begin position="2"/>
        <end position="113"/>
    </location>
</feature>
<proteinExistence type="predicted"/>
<organism evidence="2 3">
    <name type="scientific">Pyrococcus yayanosii (strain CH1 / JCM 16557)</name>
    <dbReference type="NCBI Taxonomy" id="529709"/>
    <lineage>
        <taxon>Archaea</taxon>
        <taxon>Methanobacteriati</taxon>
        <taxon>Methanobacteriota</taxon>
        <taxon>Thermococci</taxon>
        <taxon>Thermococcales</taxon>
        <taxon>Thermococcaceae</taxon>
        <taxon>Pyrococcus</taxon>
    </lineage>
</organism>
<dbReference type="STRING" id="529709.PYCH_06060"/>